<dbReference type="Pfam" id="PF03020">
    <property type="entry name" value="LEM"/>
    <property type="match status" value="1"/>
</dbReference>
<evidence type="ECO:0000256" key="3">
    <source>
        <dbReference type="ARBA" id="ARBA00022692"/>
    </source>
</evidence>
<evidence type="ECO:0000256" key="7">
    <source>
        <dbReference type="SAM" id="MobiDB-lite"/>
    </source>
</evidence>
<dbReference type="WBParaSite" id="PSAMB.scaffold5298size12095.g26290.t1">
    <property type="protein sequence ID" value="PSAMB.scaffold5298size12095.g26290.t1"/>
    <property type="gene ID" value="PSAMB.scaffold5298size12095.g26290"/>
</dbReference>
<dbReference type="SUPFAM" id="SSF54928">
    <property type="entry name" value="RNA-binding domain, RBD"/>
    <property type="match status" value="1"/>
</dbReference>
<dbReference type="InterPro" id="IPR052277">
    <property type="entry name" value="INM_ESCRT-Associated"/>
</dbReference>
<dbReference type="Gene3D" id="3.30.70.330">
    <property type="match status" value="1"/>
</dbReference>
<feature type="transmembrane region" description="Helical" evidence="8">
    <location>
        <begin position="400"/>
        <end position="424"/>
    </location>
</feature>
<dbReference type="Gene3D" id="1.10.720.40">
    <property type="match status" value="1"/>
</dbReference>
<dbReference type="InterPro" id="IPR003887">
    <property type="entry name" value="LEM_dom"/>
</dbReference>
<keyword evidence="3 8" id="KW-0812">Transmembrane</keyword>
<dbReference type="GO" id="GO:0005637">
    <property type="term" value="C:nuclear inner membrane"/>
    <property type="evidence" value="ECO:0007669"/>
    <property type="project" value="UniProtKB-SubCell"/>
</dbReference>
<evidence type="ECO:0000313" key="11">
    <source>
        <dbReference type="WBParaSite" id="PSAMB.scaffold5298size12095.g26290.t1"/>
    </source>
</evidence>
<dbReference type="GO" id="GO:0006998">
    <property type="term" value="P:nuclear envelope organization"/>
    <property type="evidence" value="ECO:0007669"/>
    <property type="project" value="TreeGrafter"/>
</dbReference>
<comment type="subcellular location">
    <subcellularLocation>
        <location evidence="1">Nucleus inner membrane</location>
        <topology evidence="1">Multi-pass membrane protein</topology>
    </subcellularLocation>
</comment>
<feature type="compositionally biased region" description="Basic residues" evidence="7">
    <location>
        <begin position="69"/>
        <end position="80"/>
    </location>
</feature>
<feature type="compositionally biased region" description="Low complexity" evidence="7">
    <location>
        <begin position="50"/>
        <end position="67"/>
    </location>
</feature>
<proteinExistence type="predicted"/>
<feature type="compositionally biased region" description="Polar residues" evidence="7">
    <location>
        <begin position="230"/>
        <end position="257"/>
    </location>
</feature>
<evidence type="ECO:0000256" key="5">
    <source>
        <dbReference type="ARBA" id="ARBA00023136"/>
    </source>
</evidence>
<evidence type="ECO:0000256" key="8">
    <source>
        <dbReference type="SAM" id="Phobius"/>
    </source>
</evidence>
<feature type="compositionally biased region" description="Pro residues" evidence="7">
    <location>
        <begin position="96"/>
        <end position="133"/>
    </location>
</feature>
<evidence type="ECO:0000256" key="1">
    <source>
        <dbReference type="ARBA" id="ARBA00004473"/>
    </source>
</evidence>
<dbReference type="CDD" id="cd12286">
    <property type="entry name" value="RRM_Man1"/>
    <property type="match status" value="1"/>
</dbReference>
<evidence type="ECO:0000313" key="10">
    <source>
        <dbReference type="Proteomes" id="UP000887566"/>
    </source>
</evidence>
<dbReference type="InterPro" id="IPR041885">
    <property type="entry name" value="MAN1_winged_helix_dom"/>
</dbReference>
<feature type="compositionally biased region" description="Polar residues" evidence="7">
    <location>
        <begin position="183"/>
        <end position="196"/>
    </location>
</feature>
<dbReference type="GO" id="GO:0031490">
    <property type="term" value="F:chromatin DNA binding"/>
    <property type="evidence" value="ECO:0007669"/>
    <property type="project" value="TreeGrafter"/>
</dbReference>
<dbReference type="InterPro" id="IPR011015">
    <property type="entry name" value="LEM/LEM-like_dom_sf"/>
</dbReference>
<evidence type="ECO:0000259" key="9">
    <source>
        <dbReference type="PROSITE" id="PS50954"/>
    </source>
</evidence>
<keyword evidence="2" id="KW-0597">Phosphoprotein</keyword>
<protein>
    <submittedName>
        <fullName evidence="11">LEM domain-containing protein</fullName>
    </submittedName>
</protein>
<keyword evidence="5 8" id="KW-0472">Membrane</keyword>
<dbReference type="PROSITE" id="PS50954">
    <property type="entry name" value="LEM"/>
    <property type="match status" value="1"/>
</dbReference>
<dbReference type="GO" id="GO:0030514">
    <property type="term" value="P:negative regulation of BMP signaling pathway"/>
    <property type="evidence" value="ECO:0007669"/>
    <property type="project" value="TreeGrafter"/>
</dbReference>
<sequence>MSSFAHLNDAELRQELMKMGMSVGPITAGTRSVYEKKLEKLQKDAKKSPAKAVAAKATVAATNATTKQSARKTVARRSTRARAGASEAEISDSEEPPQPIPPPQRVAPPPQRVAPPPQRVVPPPQRVEPPPQPRRQSSAKSNVSVSSPIVPGRANISVSSIRAPESPPSPRRRPLASSIASGVNVSPSRSIYSRTTVLDRDDTPPGRDPFAYSSAEDSDYHYDQPARSVVNKSMNTSFQPRSRRSYLSSTTATSDNGRPNVIVPTARGQPSSFQSMLTGLNKFRQDTFAALRRRLSWDGKRQKSPELMFGSEPGHYSIRDGRDTMRIDKQPSGEWRFRGSNSERHSSLRLDDGFPRVLLILLGVFLVVLGCAYIASAHRDQVKHSWTIVKDAAKDTANFFVRYAIIPTIVVGLCTLAVVGCYMLQRYRRAQAAAEKKNMFDMVDQIIDILRESARTATNVRDACVAVPHVRDMLIRAVDRKAKADLWESAVAYINENESRVSTETKFVNGQECLVWRWLPNEDKDDPAWQGSAFSDAQASLNAPREPYSECLKLRGMFDLSQQRGLDWPDFIQDALLEKLGPGIRVLHVAVDKTSKEGVVFMKLKSKREAEDAYKALHGSWFDGRIVSVKYLRSERYHQRFPDAIVAAYPLQYKLTYGVKGDDESHYCRCRLGGGNGSDQPPADATEEAEGAVKWRRHLSLFMGIIGGEVGPALEPLITY</sequence>
<dbReference type="PANTHER" id="PTHR13428:SF12">
    <property type="entry name" value="INNER NUCLEAR MEMBRANE PROTEIN MAN1"/>
    <property type="match status" value="1"/>
</dbReference>
<dbReference type="InterPro" id="IPR018996">
    <property type="entry name" value="Man1/Src1-like_C"/>
</dbReference>
<dbReference type="Proteomes" id="UP000887566">
    <property type="component" value="Unplaced"/>
</dbReference>
<evidence type="ECO:0000256" key="6">
    <source>
        <dbReference type="ARBA" id="ARBA00023242"/>
    </source>
</evidence>
<dbReference type="CDD" id="cd12940">
    <property type="entry name" value="LEM_LAP2_LEMD1"/>
    <property type="match status" value="1"/>
</dbReference>
<keyword evidence="10" id="KW-1185">Reference proteome</keyword>
<accession>A0A914WVM2</accession>
<dbReference type="InterPro" id="IPR034394">
    <property type="entry name" value="Man1_RRM"/>
</dbReference>
<feature type="compositionally biased region" description="Low complexity" evidence="7">
    <location>
        <begin position="134"/>
        <end position="147"/>
    </location>
</feature>
<dbReference type="Pfam" id="PF09402">
    <property type="entry name" value="MSC"/>
    <property type="match status" value="1"/>
</dbReference>
<dbReference type="InterPro" id="IPR012677">
    <property type="entry name" value="Nucleotide-bd_a/b_plait_sf"/>
</dbReference>
<organism evidence="10 11">
    <name type="scientific">Plectus sambesii</name>
    <dbReference type="NCBI Taxonomy" id="2011161"/>
    <lineage>
        <taxon>Eukaryota</taxon>
        <taxon>Metazoa</taxon>
        <taxon>Ecdysozoa</taxon>
        <taxon>Nematoda</taxon>
        <taxon>Chromadorea</taxon>
        <taxon>Plectida</taxon>
        <taxon>Plectina</taxon>
        <taxon>Plectoidea</taxon>
        <taxon>Plectidae</taxon>
        <taxon>Plectus</taxon>
    </lineage>
</organism>
<keyword evidence="4 8" id="KW-1133">Transmembrane helix</keyword>
<dbReference type="Gene3D" id="1.10.10.1180">
    <property type="entry name" value="MAN1, winged-helix domain"/>
    <property type="match status" value="1"/>
</dbReference>
<name>A0A914WVM2_9BILA</name>
<feature type="region of interest" description="Disordered" evidence="7">
    <location>
        <begin position="40"/>
        <end position="260"/>
    </location>
</feature>
<dbReference type="AlphaFoldDB" id="A0A914WVM2"/>
<keyword evidence="6" id="KW-0539">Nucleus</keyword>
<dbReference type="SMART" id="SM00540">
    <property type="entry name" value="LEM"/>
    <property type="match status" value="1"/>
</dbReference>
<dbReference type="FunFam" id="1.10.720.40:FF:000001">
    <property type="entry name" value="LEM domain containing 2, isoform CRA_a"/>
    <property type="match status" value="1"/>
</dbReference>
<feature type="transmembrane region" description="Helical" evidence="8">
    <location>
        <begin position="357"/>
        <end position="376"/>
    </location>
</feature>
<feature type="domain" description="LEM" evidence="9">
    <location>
        <begin position="1"/>
        <end position="45"/>
    </location>
</feature>
<dbReference type="SUPFAM" id="SSF63451">
    <property type="entry name" value="LEM domain"/>
    <property type="match status" value="1"/>
</dbReference>
<reference evidence="11" key="1">
    <citation type="submission" date="2022-11" db="UniProtKB">
        <authorList>
            <consortium name="WormBaseParasite"/>
        </authorList>
    </citation>
    <scope>IDENTIFICATION</scope>
</reference>
<dbReference type="InterPro" id="IPR035979">
    <property type="entry name" value="RBD_domain_sf"/>
</dbReference>
<evidence type="ECO:0000256" key="4">
    <source>
        <dbReference type="ARBA" id="ARBA00022989"/>
    </source>
</evidence>
<dbReference type="PANTHER" id="PTHR13428">
    <property type="entry name" value="INNER NUCLEAR MEMBRANE PROTEIN MAN1 LEM DOMAIN CONTAINING PROTEIN"/>
    <property type="match status" value="1"/>
</dbReference>
<evidence type="ECO:0000256" key="2">
    <source>
        <dbReference type="ARBA" id="ARBA00022553"/>
    </source>
</evidence>